<proteinExistence type="predicted"/>
<dbReference type="PANTHER" id="PTHR22754">
    <property type="entry name" value="DISCO-INTERACTING PROTEIN 2 DIP2 -RELATED"/>
    <property type="match status" value="1"/>
</dbReference>
<dbReference type="InterPro" id="IPR045851">
    <property type="entry name" value="AMP-bd_C_sf"/>
</dbReference>
<name>A0A382V416_9ZZZZ</name>
<dbReference type="AlphaFoldDB" id="A0A382V416"/>
<sequence>MPNGACAFAFAGEDGEKVGIACEIARTQIKKVDFNEVIKLIRATVAEELELQVSSVVLLKQGALPRTTSGKLRRSACAQAYLDGTLNPLTQMEFGLGGTFDTQLVPGKSNFLGTVHPFLPAAEQGETLKEWRLLGSAENPTDTPQVHLLEQYLLGQLSSTLRLKQPPEETQIPMRQL</sequence>
<dbReference type="EMBL" id="UINC01149023">
    <property type="protein sequence ID" value="SVD41232.1"/>
    <property type="molecule type" value="Genomic_DNA"/>
</dbReference>
<gene>
    <name evidence="1" type="ORF">METZ01_LOCUS394086</name>
</gene>
<protein>
    <recommendedName>
        <fullName evidence="2">AMP-dependent synthetase/ligase domain-containing protein</fullName>
    </recommendedName>
</protein>
<accession>A0A382V416</accession>
<evidence type="ECO:0008006" key="2">
    <source>
        <dbReference type="Google" id="ProtNLM"/>
    </source>
</evidence>
<dbReference type="PANTHER" id="PTHR22754:SF32">
    <property type="entry name" value="DISCO-INTERACTING PROTEIN 2"/>
    <property type="match status" value="1"/>
</dbReference>
<reference evidence="1" key="1">
    <citation type="submission" date="2018-05" db="EMBL/GenBank/DDBJ databases">
        <authorList>
            <person name="Lanie J.A."/>
            <person name="Ng W.-L."/>
            <person name="Kazmierczak K.M."/>
            <person name="Andrzejewski T.M."/>
            <person name="Davidsen T.M."/>
            <person name="Wayne K.J."/>
            <person name="Tettelin H."/>
            <person name="Glass J.I."/>
            <person name="Rusch D."/>
            <person name="Podicherti R."/>
            <person name="Tsui H.-C.T."/>
            <person name="Winkler M.E."/>
        </authorList>
    </citation>
    <scope>NUCLEOTIDE SEQUENCE</scope>
</reference>
<evidence type="ECO:0000313" key="1">
    <source>
        <dbReference type="EMBL" id="SVD41232.1"/>
    </source>
</evidence>
<feature type="non-terminal residue" evidence="1">
    <location>
        <position position="177"/>
    </location>
</feature>
<dbReference type="Gene3D" id="3.30.300.30">
    <property type="match status" value="1"/>
</dbReference>
<organism evidence="1">
    <name type="scientific">marine metagenome</name>
    <dbReference type="NCBI Taxonomy" id="408172"/>
    <lineage>
        <taxon>unclassified sequences</taxon>
        <taxon>metagenomes</taxon>
        <taxon>ecological metagenomes</taxon>
    </lineage>
</organism>